<keyword evidence="4 8" id="KW-0028">Amino-acid biosynthesis</keyword>
<dbReference type="SUPFAM" id="SSF55729">
    <property type="entry name" value="Acyl-CoA N-acyltransferases (Nat)"/>
    <property type="match status" value="1"/>
</dbReference>
<evidence type="ECO:0000256" key="4">
    <source>
        <dbReference type="ARBA" id="ARBA00022605"/>
    </source>
</evidence>
<dbReference type="CDD" id="cd04301">
    <property type="entry name" value="NAT_SF"/>
    <property type="match status" value="1"/>
</dbReference>
<evidence type="ECO:0000256" key="7">
    <source>
        <dbReference type="ARBA" id="ARBA00048372"/>
    </source>
</evidence>
<dbReference type="PANTHER" id="PTHR30602">
    <property type="entry name" value="AMINO-ACID ACETYLTRANSFERASE"/>
    <property type="match status" value="1"/>
</dbReference>
<evidence type="ECO:0000256" key="3">
    <source>
        <dbReference type="ARBA" id="ARBA00022571"/>
    </source>
</evidence>
<dbReference type="PIRSF" id="PIRSF000423">
    <property type="entry name" value="ArgA"/>
    <property type="match status" value="1"/>
</dbReference>
<feature type="region of interest" description="Disordered" evidence="9">
    <location>
        <begin position="1"/>
        <end position="20"/>
    </location>
</feature>
<comment type="caution">
    <text evidence="11">The sequence shown here is derived from an EMBL/GenBank/DDBJ whole genome shotgun (WGS) entry which is preliminary data.</text>
</comment>
<dbReference type="InterPro" id="IPR036393">
    <property type="entry name" value="AceGlu_kinase-like_sf"/>
</dbReference>
<dbReference type="InterPro" id="IPR016181">
    <property type="entry name" value="Acyl_CoA_acyltransferase"/>
</dbReference>
<dbReference type="AlphaFoldDB" id="A0A9E5JVY6"/>
<dbReference type="Proteomes" id="UP000787472">
    <property type="component" value="Unassembled WGS sequence"/>
</dbReference>
<dbReference type="InterPro" id="IPR033719">
    <property type="entry name" value="NAGS_kin"/>
</dbReference>
<dbReference type="CDD" id="cd04237">
    <property type="entry name" value="AAK_NAGS-ABP"/>
    <property type="match status" value="1"/>
</dbReference>
<evidence type="ECO:0000256" key="8">
    <source>
        <dbReference type="HAMAP-Rule" id="MF_01105"/>
    </source>
</evidence>
<comment type="miscellaneous">
    <text evidence="8">In bacteria which possess the bifunctional enzyme ornithine acetyltransferase/N-acetylglutamate synthase (ArgJ), ArgA fulfills an anaplerotic role.</text>
</comment>
<gene>
    <name evidence="8 11" type="primary">argA</name>
    <name evidence="11" type="ORF">G8770_13620</name>
</gene>
<dbReference type="InterPro" id="IPR001048">
    <property type="entry name" value="Asp/Glu/Uridylate_kinase"/>
</dbReference>
<dbReference type="Pfam" id="PF00696">
    <property type="entry name" value="AA_kinase"/>
    <property type="match status" value="1"/>
</dbReference>
<comment type="pathway">
    <text evidence="1 8">Amino-acid biosynthesis; L-arginine biosynthesis; N(2)-acetyl-L-ornithine from L-glutamate: step 1/4.</text>
</comment>
<reference evidence="11" key="1">
    <citation type="submission" date="2020-03" db="EMBL/GenBank/DDBJ databases">
        <authorList>
            <person name="Guo F."/>
        </authorList>
    </citation>
    <scope>NUCLEOTIDE SEQUENCE</scope>
    <source>
        <strain evidence="11">JCM 30134</strain>
    </source>
</reference>
<evidence type="ECO:0000256" key="9">
    <source>
        <dbReference type="SAM" id="MobiDB-lite"/>
    </source>
</evidence>
<proteinExistence type="inferred from homology"/>
<dbReference type="HAMAP" id="MF_01105">
    <property type="entry name" value="N_acetyl_glu_synth"/>
    <property type="match status" value="1"/>
</dbReference>
<comment type="similarity">
    <text evidence="2 8">Belongs to the acetyltransferase family. ArgA subfamily.</text>
</comment>
<feature type="compositionally biased region" description="Basic residues" evidence="9">
    <location>
        <begin position="1"/>
        <end position="12"/>
    </location>
</feature>
<evidence type="ECO:0000259" key="10">
    <source>
        <dbReference type="PROSITE" id="PS51186"/>
    </source>
</evidence>
<evidence type="ECO:0000256" key="1">
    <source>
        <dbReference type="ARBA" id="ARBA00004925"/>
    </source>
</evidence>
<name>A0A9E5JVY6_9GAMM</name>
<dbReference type="SUPFAM" id="SSF53633">
    <property type="entry name" value="Carbamate kinase-like"/>
    <property type="match status" value="1"/>
</dbReference>
<evidence type="ECO:0000313" key="11">
    <source>
        <dbReference type="EMBL" id="NHO66583.1"/>
    </source>
</evidence>
<dbReference type="EMBL" id="JAAONZ010000010">
    <property type="protein sequence ID" value="NHO66583.1"/>
    <property type="molecule type" value="Genomic_DNA"/>
</dbReference>
<organism evidence="11 12">
    <name type="scientific">Pseudomaricurvus hydrocarbonicus</name>
    <dbReference type="NCBI Taxonomy" id="1470433"/>
    <lineage>
        <taxon>Bacteria</taxon>
        <taxon>Pseudomonadati</taxon>
        <taxon>Pseudomonadota</taxon>
        <taxon>Gammaproteobacteria</taxon>
        <taxon>Cellvibrionales</taxon>
        <taxon>Cellvibrionaceae</taxon>
        <taxon>Pseudomaricurvus</taxon>
    </lineage>
</organism>
<keyword evidence="3 8" id="KW-0055">Arginine biosynthesis</keyword>
<dbReference type="GO" id="GO:0004042">
    <property type="term" value="F:L-glutamate N-acetyltransferase activity"/>
    <property type="evidence" value="ECO:0007669"/>
    <property type="project" value="UniProtKB-UniRule"/>
</dbReference>
<feature type="domain" description="N-acetyltransferase" evidence="10">
    <location>
        <begin position="310"/>
        <end position="450"/>
    </location>
</feature>
<sequence length="457" mass="50481">MSSNSHGKHKQAAHASKDPAKGYSKDYVQWFRQSSPYINAHRGKTFVMMLPGAAVQNENFANIIHDIALLNSLGVRLVLVHGARPQIDARLGLEHTHSDFHQQWRVTDAAQIHGVCQAIGEVRFSIEAALSTGLPNSPMHGAHIRVVGGNFVTAKPIGVIDGIDLQHTGKVRRIDDKALHQALDSGAIVLISPLGYSPTGEMFNLGFAEIATQIAIALDADKLIAFTSEEGFYDHDGKLCRQLSVSECGQQLQQLEKDHDHSQSLQACYDACQLGVPRAQMISYRDDGALLQELFTRDGSGTLVHRDNYEFTRQATIDDVGGLLELIEPLEQQGALVRRSRELLESEIDRFTILEKDGTIIACAALYPFGATPTTAELSCVATHSEYRKGGRAKLVLDIIEEQARNMGVRELFVLTTQTAHWFQEQGFVAASLDRLPAEKQSLYNFQRNSKVFIKTL</sequence>
<evidence type="ECO:0000313" key="12">
    <source>
        <dbReference type="Proteomes" id="UP000787472"/>
    </source>
</evidence>
<accession>A0A9E5JVY6</accession>
<dbReference type="Pfam" id="PF00583">
    <property type="entry name" value="Acetyltransf_1"/>
    <property type="match status" value="1"/>
</dbReference>
<dbReference type="NCBIfam" id="NF003641">
    <property type="entry name" value="PRK05279.1"/>
    <property type="match status" value="1"/>
</dbReference>
<keyword evidence="8" id="KW-0963">Cytoplasm</keyword>
<comment type="catalytic activity">
    <reaction evidence="7 8">
        <text>L-glutamate + acetyl-CoA = N-acetyl-L-glutamate + CoA + H(+)</text>
        <dbReference type="Rhea" id="RHEA:24292"/>
        <dbReference type="ChEBI" id="CHEBI:15378"/>
        <dbReference type="ChEBI" id="CHEBI:29985"/>
        <dbReference type="ChEBI" id="CHEBI:44337"/>
        <dbReference type="ChEBI" id="CHEBI:57287"/>
        <dbReference type="ChEBI" id="CHEBI:57288"/>
        <dbReference type="EC" id="2.3.1.1"/>
    </reaction>
</comment>
<dbReference type="PROSITE" id="PS51186">
    <property type="entry name" value="GNAT"/>
    <property type="match status" value="1"/>
</dbReference>
<keyword evidence="5 8" id="KW-0808">Transferase</keyword>
<evidence type="ECO:0000256" key="6">
    <source>
        <dbReference type="ARBA" id="ARBA00023315"/>
    </source>
</evidence>
<dbReference type="GO" id="GO:0005737">
    <property type="term" value="C:cytoplasm"/>
    <property type="evidence" value="ECO:0007669"/>
    <property type="project" value="UniProtKB-SubCell"/>
</dbReference>
<protein>
    <recommendedName>
        <fullName evidence="8">Amino-acid acetyltransferase</fullName>
        <ecNumber evidence="8">2.3.1.1</ecNumber>
    </recommendedName>
    <alternativeName>
        <fullName evidence="8">N-acetylglutamate synthase</fullName>
        <shortName evidence="8">AGS</shortName>
        <shortName evidence="8">NAGS</shortName>
    </alternativeName>
</protein>
<dbReference type="InterPro" id="IPR000182">
    <property type="entry name" value="GNAT_dom"/>
</dbReference>
<keyword evidence="6 8" id="KW-0012">Acyltransferase</keyword>
<evidence type="ECO:0000256" key="2">
    <source>
        <dbReference type="ARBA" id="ARBA00009145"/>
    </source>
</evidence>
<keyword evidence="12" id="KW-1185">Reference proteome</keyword>
<dbReference type="Gene3D" id="3.40.1160.10">
    <property type="entry name" value="Acetylglutamate kinase-like"/>
    <property type="match status" value="1"/>
</dbReference>
<dbReference type="Gene3D" id="3.40.630.30">
    <property type="match status" value="1"/>
</dbReference>
<dbReference type="PANTHER" id="PTHR30602:SF12">
    <property type="entry name" value="AMINO-ACID ACETYLTRANSFERASE NAGS1, CHLOROPLASTIC-RELATED"/>
    <property type="match status" value="1"/>
</dbReference>
<dbReference type="InterPro" id="IPR010167">
    <property type="entry name" value="NH2A_AcTrfase"/>
</dbReference>
<dbReference type="GO" id="GO:0006526">
    <property type="term" value="P:L-arginine biosynthetic process"/>
    <property type="evidence" value="ECO:0007669"/>
    <property type="project" value="UniProtKB-UniRule"/>
</dbReference>
<dbReference type="NCBIfam" id="TIGR01890">
    <property type="entry name" value="N-Ac-Glu-synth"/>
    <property type="match status" value="1"/>
</dbReference>
<evidence type="ECO:0000256" key="5">
    <source>
        <dbReference type="ARBA" id="ARBA00022679"/>
    </source>
</evidence>
<comment type="subcellular location">
    <subcellularLocation>
        <location evidence="8">Cytoplasm</location>
    </subcellularLocation>
</comment>
<dbReference type="EC" id="2.3.1.1" evidence="8"/>
<dbReference type="RefSeq" id="WP_167187692.1">
    <property type="nucleotide sequence ID" value="NZ_JAAONZ010000010.1"/>
</dbReference>